<feature type="binding site" evidence="2">
    <location>
        <position position="277"/>
    </location>
    <ligand>
        <name>Zn(2+)</name>
        <dbReference type="ChEBI" id="CHEBI:29105"/>
        <label>2</label>
    </ligand>
</feature>
<dbReference type="PIRSF" id="PIRSF004976">
    <property type="entry name" value="ATPase_YdaO"/>
    <property type="match status" value="1"/>
</dbReference>
<dbReference type="Pfam" id="PF01171">
    <property type="entry name" value="ATP_bind_3"/>
    <property type="match status" value="1"/>
</dbReference>
<accession>A0A2J6WLG8</accession>
<dbReference type="InterPro" id="IPR011063">
    <property type="entry name" value="TilS/TtcA_N"/>
</dbReference>
<feature type="binding site" evidence="2">
    <location>
        <position position="31"/>
    </location>
    <ligand>
        <name>Zn(2+)</name>
        <dbReference type="ChEBI" id="CHEBI:29105"/>
        <label>1</label>
    </ligand>
</feature>
<protein>
    <recommendedName>
        <fullName evidence="4">tRNA(Ile)-lysidine/2-thiocytidine synthase N-terminal domain-containing protein</fullName>
    </recommendedName>
</protein>
<feature type="binding site" evidence="2">
    <location>
        <position position="280"/>
    </location>
    <ligand>
        <name>Zn(2+)</name>
        <dbReference type="ChEBI" id="CHEBI:29105"/>
        <label>2</label>
    </ligand>
</feature>
<feature type="binding site" evidence="3">
    <location>
        <position position="65"/>
    </location>
    <ligand>
        <name>ATP</name>
        <dbReference type="ChEBI" id="CHEBI:30616"/>
    </ligand>
</feature>
<dbReference type="AlphaFoldDB" id="A0A2J6WLG8"/>
<feature type="binding site" evidence="2">
    <location>
        <position position="8"/>
    </location>
    <ligand>
        <name>Zn(2+)</name>
        <dbReference type="ChEBI" id="CHEBI:29105"/>
        <label>1</label>
    </ligand>
</feature>
<dbReference type="InterPro" id="IPR014729">
    <property type="entry name" value="Rossmann-like_a/b/a_fold"/>
</dbReference>
<organism evidence="5 6">
    <name type="scientific">Thermodesulfovibrio aggregans</name>
    <dbReference type="NCBI Taxonomy" id="86166"/>
    <lineage>
        <taxon>Bacteria</taxon>
        <taxon>Pseudomonadati</taxon>
        <taxon>Nitrospirota</taxon>
        <taxon>Thermodesulfovibrionia</taxon>
        <taxon>Thermodesulfovibrionales</taxon>
        <taxon>Thermodesulfovibrionaceae</taxon>
        <taxon>Thermodesulfovibrio</taxon>
    </lineage>
</organism>
<feature type="binding site" evidence="3">
    <location>
        <begin position="59"/>
        <end position="61"/>
    </location>
    <ligand>
        <name>ATP</name>
        <dbReference type="ChEBI" id="CHEBI:30616"/>
    </ligand>
</feature>
<dbReference type="Gene3D" id="3.40.50.620">
    <property type="entry name" value="HUPs"/>
    <property type="match status" value="1"/>
</dbReference>
<feature type="binding site" evidence="3">
    <location>
        <position position="164"/>
    </location>
    <ligand>
        <name>ATP</name>
        <dbReference type="ChEBI" id="CHEBI:30616"/>
    </ligand>
</feature>
<evidence type="ECO:0000313" key="6">
    <source>
        <dbReference type="Proteomes" id="UP000242288"/>
    </source>
</evidence>
<dbReference type="Proteomes" id="UP000242288">
    <property type="component" value="Unassembled WGS sequence"/>
</dbReference>
<feature type="binding site" evidence="3">
    <location>
        <position position="85"/>
    </location>
    <ligand>
        <name>ATP</name>
        <dbReference type="ChEBI" id="CHEBI:30616"/>
    </ligand>
</feature>
<feature type="binding site" evidence="2">
    <location>
        <position position="289"/>
    </location>
    <ligand>
        <name>Zn(2+)</name>
        <dbReference type="ChEBI" id="CHEBI:29105"/>
        <label>2</label>
    </ligand>
</feature>
<dbReference type="EMBL" id="PNIO01000033">
    <property type="protein sequence ID" value="PMP71205.1"/>
    <property type="molecule type" value="Genomic_DNA"/>
</dbReference>
<evidence type="ECO:0000313" key="5">
    <source>
        <dbReference type="EMBL" id="PMP71205.1"/>
    </source>
</evidence>
<dbReference type="GO" id="GO:0016740">
    <property type="term" value="F:transferase activity"/>
    <property type="evidence" value="ECO:0007669"/>
    <property type="project" value="UniProtKB-KW"/>
</dbReference>
<keyword evidence="3" id="KW-0547">Nucleotide-binding</keyword>
<evidence type="ECO:0000256" key="2">
    <source>
        <dbReference type="PIRSR" id="PIRSR004976-50"/>
    </source>
</evidence>
<keyword evidence="3" id="KW-0067">ATP-binding</keyword>
<feature type="binding site" evidence="2">
    <location>
        <position position="11"/>
    </location>
    <ligand>
        <name>Zn(2+)</name>
        <dbReference type="ChEBI" id="CHEBI:29105"/>
        <label>1</label>
    </ligand>
</feature>
<evidence type="ECO:0000256" key="1">
    <source>
        <dbReference type="ARBA" id="ARBA00022679"/>
    </source>
</evidence>
<feature type="domain" description="tRNA(Ile)-lysidine/2-thiocytidine synthase N-terminal" evidence="4">
    <location>
        <begin position="56"/>
        <end position="222"/>
    </location>
</feature>
<reference evidence="5 6" key="1">
    <citation type="submission" date="2018-01" db="EMBL/GenBank/DDBJ databases">
        <title>Metagenomic assembled genomes from two thermal pools in the Uzon Caldera, Kamchatka, Russia.</title>
        <authorList>
            <person name="Wilkins L."/>
            <person name="Ettinger C."/>
        </authorList>
    </citation>
    <scope>NUCLEOTIDE SEQUENCE [LARGE SCALE GENOMIC DNA]</scope>
    <source>
        <strain evidence="5">ZAV-04</strain>
    </source>
</reference>
<dbReference type="PANTHER" id="PTHR11807">
    <property type="entry name" value="ATPASES OF THE PP SUPERFAMILY-RELATED"/>
    <property type="match status" value="1"/>
</dbReference>
<proteinExistence type="predicted"/>
<dbReference type="GO" id="GO:0000049">
    <property type="term" value="F:tRNA binding"/>
    <property type="evidence" value="ECO:0007669"/>
    <property type="project" value="TreeGrafter"/>
</dbReference>
<dbReference type="InterPro" id="IPR035107">
    <property type="entry name" value="tRNA_thiolation_TtcA_Ctu1"/>
</dbReference>
<feature type="binding site" evidence="3">
    <location>
        <position position="159"/>
    </location>
    <ligand>
        <name>ATP</name>
        <dbReference type="ChEBI" id="CHEBI:30616"/>
    </ligand>
</feature>
<keyword evidence="2" id="KW-0479">Metal-binding</keyword>
<feature type="binding site" evidence="2">
    <location>
        <position position="292"/>
    </location>
    <ligand>
        <name>Zn(2+)</name>
        <dbReference type="ChEBI" id="CHEBI:29105"/>
        <label>2</label>
    </ligand>
</feature>
<feature type="binding site" evidence="2">
    <location>
        <position position="28"/>
    </location>
    <ligand>
        <name>Zn(2+)</name>
        <dbReference type="ChEBI" id="CHEBI:29105"/>
        <label>1</label>
    </ligand>
</feature>
<evidence type="ECO:0000259" key="4">
    <source>
        <dbReference type="Pfam" id="PF01171"/>
    </source>
</evidence>
<evidence type="ECO:0000256" key="3">
    <source>
        <dbReference type="PIRSR" id="PIRSR004976-51"/>
    </source>
</evidence>
<sequence length="304" mass="34984">MQTKRVRCKICGSLKEGVSLRHYNLRVCLDCFPHFFKKRVQETVEKFKMFGPKDSLIVALSGGKDSMSVTKALKDLGYSIKAFHINADLGEVSKKSIEIVQNFCEIEKIPLKIVHLKEEIEISLEEISKILKKPVCAVCGMLRRYILNKQADGKTIVTGHTLNDEVSFILKNMIFWHDELLARQSPVLQEKEGLSRKVKPLCLITEEETELFCKLSNITYVSETCPYKSGVYEVFKKLVYEINKEFPGSIIGFYKGFLKRMNKFYCQSSEELLLQRCKNCGYLTTLELCSVCRLKEKLLKYKNG</sequence>
<name>A0A2J6WLG8_9BACT</name>
<gene>
    <name evidence="5" type="ORF">C0186_04095</name>
</gene>
<dbReference type="PANTHER" id="PTHR11807:SF27">
    <property type="entry name" value="TRNA-5-METHYLURIDINE(54) 2-SULFURTRANSFERASE"/>
    <property type="match status" value="1"/>
</dbReference>
<dbReference type="GO" id="GO:0005524">
    <property type="term" value="F:ATP binding"/>
    <property type="evidence" value="ECO:0007669"/>
    <property type="project" value="UniProtKB-KW"/>
</dbReference>
<dbReference type="SUPFAM" id="SSF52402">
    <property type="entry name" value="Adenine nucleotide alpha hydrolases-like"/>
    <property type="match status" value="1"/>
</dbReference>
<dbReference type="GO" id="GO:0002144">
    <property type="term" value="C:cytosolic tRNA wobble base thiouridylase complex"/>
    <property type="evidence" value="ECO:0007669"/>
    <property type="project" value="TreeGrafter"/>
</dbReference>
<comment type="caution">
    <text evidence="5">The sequence shown here is derived from an EMBL/GenBank/DDBJ whole genome shotgun (WGS) entry which is preliminary data.</text>
</comment>
<keyword evidence="2" id="KW-0862">Zinc</keyword>
<dbReference type="GO" id="GO:0046872">
    <property type="term" value="F:metal ion binding"/>
    <property type="evidence" value="ECO:0007669"/>
    <property type="project" value="UniProtKB-KW"/>
</dbReference>
<keyword evidence="1" id="KW-0808">Transferase</keyword>
<dbReference type="GO" id="GO:0002143">
    <property type="term" value="P:tRNA wobble position uridine thiolation"/>
    <property type="evidence" value="ECO:0007669"/>
    <property type="project" value="TreeGrafter"/>
</dbReference>